<feature type="binding site" evidence="11">
    <location>
        <begin position="133"/>
        <end position="140"/>
    </location>
    <ligand>
        <name>UMP</name>
        <dbReference type="ChEBI" id="CHEBI:57865"/>
    </ligand>
</feature>
<evidence type="ECO:0000256" key="3">
    <source>
        <dbReference type="ARBA" id="ARBA00007614"/>
    </source>
</evidence>
<dbReference type="InterPro" id="IPR036393">
    <property type="entry name" value="AceGlu_kinase-like_sf"/>
</dbReference>
<dbReference type="EMBL" id="JRAI01000050">
    <property type="protein sequence ID" value="KGN85633.1"/>
    <property type="molecule type" value="Genomic_DNA"/>
</dbReference>
<organism evidence="13 15">
    <name type="scientific">Porphyromonas gulae</name>
    <dbReference type="NCBI Taxonomy" id="111105"/>
    <lineage>
        <taxon>Bacteria</taxon>
        <taxon>Pseudomonadati</taxon>
        <taxon>Bacteroidota</taxon>
        <taxon>Bacteroidia</taxon>
        <taxon>Bacteroidales</taxon>
        <taxon>Porphyromonadaceae</taxon>
        <taxon>Porphyromonas</taxon>
    </lineage>
</organism>
<feature type="binding site" evidence="11">
    <location>
        <position position="72"/>
    </location>
    <ligand>
        <name>UMP</name>
        <dbReference type="ChEBI" id="CHEBI:57865"/>
    </ligand>
</feature>
<dbReference type="eggNOG" id="COG0528">
    <property type="taxonomic scope" value="Bacteria"/>
</dbReference>
<evidence type="ECO:0000256" key="6">
    <source>
        <dbReference type="ARBA" id="ARBA00022741"/>
    </source>
</evidence>
<evidence type="ECO:0000256" key="11">
    <source>
        <dbReference type="HAMAP-Rule" id="MF_01220"/>
    </source>
</evidence>
<dbReference type="InterPro" id="IPR001048">
    <property type="entry name" value="Asp/Glu/Uridylate_kinase"/>
</dbReference>
<evidence type="ECO:0000256" key="5">
    <source>
        <dbReference type="ARBA" id="ARBA00022679"/>
    </source>
</evidence>
<comment type="similarity">
    <text evidence="3 11">Belongs to the UMP kinase family.</text>
</comment>
<feature type="binding site" evidence="11">
    <location>
        <position position="169"/>
    </location>
    <ligand>
        <name>ATP</name>
        <dbReference type="ChEBI" id="CHEBI:30616"/>
    </ligand>
</feature>
<dbReference type="NCBIfam" id="TIGR02075">
    <property type="entry name" value="pyrH_bact"/>
    <property type="match status" value="1"/>
</dbReference>
<dbReference type="Proteomes" id="UP000030146">
    <property type="component" value="Unassembled WGS sequence"/>
</dbReference>
<comment type="caution">
    <text evidence="13">The sequence shown here is derived from an EMBL/GenBank/DDBJ whole genome shotgun (WGS) entry which is preliminary data.</text>
</comment>
<dbReference type="PATRIC" id="fig|111105.18.peg.593"/>
<feature type="binding site" evidence="11">
    <location>
        <position position="166"/>
    </location>
    <ligand>
        <name>ATP</name>
        <dbReference type="ChEBI" id="CHEBI:30616"/>
    </ligand>
</feature>
<dbReference type="PANTHER" id="PTHR42833:SF4">
    <property type="entry name" value="URIDYLATE KINASE PUMPKIN, CHLOROPLASTIC"/>
    <property type="match status" value="1"/>
</dbReference>
<keyword evidence="5 11" id="KW-0808">Transferase</keyword>
<proteinExistence type="inferred from homology"/>
<dbReference type="CDD" id="cd04254">
    <property type="entry name" value="AAK_UMPK-PyrH-Ec"/>
    <property type="match status" value="1"/>
</dbReference>
<evidence type="ECO:0000313" key="16">
    <source>
        <dbReference type="Proteomes" id="UP000030146"/>
    </source>
</evidence>
<dbReference type="AlphaFoldDB" id="A0A099WVK2"/>
<protein>
    <recommendedName>
        <fullName evidence="11">Uridylate kinase</fullName>
        <shortName evidence="11">UK</shortName>
        <ecNumber evidence="11">2.7.4.22</ecNumber>
    </recommendedName>
    <alternativeName>
        <fullName evidence="11">Uridine monophosphate kinase</fullName>
        <shortName evidence="11">UMP kinase</shortName>
        <shortName evidence="11">UMPK</shortName>
    </alternativeName>
</protein>
<dbReference type="RefSeq" id="WP_018965731.1">
    <property type="nucleotide sequence ID" value="NZ_CALUCC010000009.1"/>
</dbReference>
<reference evidence="13 15" key="1">
    <citation type="submission" date="2014-08" db="EMBL/GenBank/DDBJ databases">
        <title>Porphyromonas gulae strain:COT-052_OH1451 Genome sequencing.</title>
        <authorList>
            <person name="Wallis C."/>
            <person name="Deusch O."/>
            <person name="O'Flynn C."/>
            <person name="Davis I."/>
            <person name="Jospin G."/>
            <person name="Darling A.E."/>
            <person name="Coil D.A."/>
            <person name="Alexiev A."/>
            <person name="Horsfall A."/>
            <person name="Kirkwood N."/>
            <person name="Harris S."/>
            <person name="Eisen J.A."/>
        </authorList>
    </citation>
    <scope>NUCLEOTIDE SEQUENCE [LARGE SCALE GENOMIC DNA]</scope>
    <source>
        <strain evidence="15">COT-052 OH1451</strain>
        <strain evidence="13">COT-052_OH1451</strain>
    </source>
</reference>
<dbReference type="GO" id="GO:0005524">
    <property type="term" value="F:ATP binding"/>
    <property type="evidence" value="ECO:0007669"/>
    <property type="project" value="UniProtKB-KW"/>
</dbReference>
<dbReference type="Proteomes" id="UP000030130">
    <property type="component" value="Unassembled WGS sequence"/>
</dbReference>
<comment type="catalytic activity">
    <reaction evidence="10 11">
        <text>UMP + ATP = UDP + ADP</text>
        <dbReference type="Rhea" id="RHEA:24400"/>
        <dbReference type="ChEBI" id="CHEBI:30616"/>
        <dbReference type="ChEBI" id="CHEBI:57865"/>
        <dbReference type="ChEBI" id="CHEBI:58223"/>
        <dbReference type="ChEBI" id="CHEBI:456216"/>
        <dbReference type="EC" id="2.7.4.22"/>
    </reaction>
</comment>
<evidence type="ECO:0000256" key="8">
    <source>
        <dbReference type="ARBA" id="ARBA00022840"/>
    </source>
</evidence>
<evidence type="ECO:0000256" key="1">
    <source>
        <dbReference type="ARBA" id="ARBA00004496"/>
    </source>
</evidence>
<evidence type="ECO:0000256" key="4">
    <source>
        <dbReference type="ARBA" id="ARBA00022490"/>
    </source>
</evidence>
<dbReference type="EC" id="2.7.4.22" evidence="11"/>
<dbReference type="SUPFAM" id="SSF53633">
    <property type="entry name" value="Carbamate kinase-like"/>
    <property type="match status" value="1"/>
</dbReference>
<evidence type="ECO:0000313" key="14">
    <source>
        <dbReference type="EMBL" id="KGN87237.1"/>
    </source>
</evidence>
<accession>A0A099WVK2</accession>
<feature type="binding site" evidence="11">
    <location>
        <position position="160"/>
    </location>
    <ligand>
        <name>ATP</name>
        <dbReference type="ChEBI" id="CHEBI:30616"/>
    </ligand>
</feature>
<keyword evidence="7 11" id="KW-0418">Kinase</keyword>
<comment type="pathway">
    <text evidence="2 11">Pyrimidine metabolism; CTP biosynthesis via de novo pathway; UDP from UMP (UMPK route): step 1/1.</text>
</comment>
<feature type="binding site" evidence="11">
    <location>
        <position position="52"/>
    </location>
    <ligand>
        <name>UMP</name>
        <dbReference type="ChEBI" id="CHEBI:57865"/>
    </ligand>
</feature>
<gene>
    <name evidence="11 13" type="primary">pyrH</name>
    <name evidence="13" type="ORF">HR08_05440</name>
    <name evidence="14" type="ORF">HR15_06580</name>
</gene>
<dbReference type="FunFam" id="3.40.1160.10:FF:000001">
    <property type="entry name" value="Uridylate kinase"/>
    <property type="match status" value="1"/>
</dbReference>
<keyword evidence="16" id="KW-1185">Reference proteome</keyword>
<name>A0A099WVK2_9PORP</name>
<evidence type="ECO:0000256" key="2">
    <source>
        <dbReference type="ARBA" id="ARBA00004791"/>
    </source>
</evidence>
<comment type="activity regulation">
    <text evidence="11">Inhibited by UTP.</text>
</comment>
<keyword evidence="6 11" id="KW-0547">Nucleotide-binding</keyword>
<dbReference type="InterPro" id="IPR011817">
    <property type="entry name" value="Uridylate_kinase"/>
</dbReference>
<comment type="subunit">
    <text evidence="11">Homohexamer.</text>
</comment>
<feature type="binding site" evidence="11">
    <location>
        <position position="57"/>
    </location>
    <ligand>
        <name>ATP</name>
        <dbReference type="ChEBI" id="CHEBI:30616"/>
    </ligand>
</feature>
<sequence>MTAYKRVLLKLSGESLMGAQQYGIDPNRLADYASDIKEACAMGVQIGIVIGGGNIFRGVSGAAKGFDRVKGDQMGMLATVINSLALSSALEGIGVKTKVLTAVRMEPIGEFYNKWHAIELLEQGYVTIFSCGTGNPFFTTDTGSSLRGIEIEADAMLKGTRVDGIYTADPEKDPSATKFDRITYDEIYARGLKVMDLTATAMCMENNLPIVVFDMDTPGNLLKVLRGEKIGTYVSNTSA</sequence>
<dbReference type="PANTHER" id="PTHR42833">
    <property type="entry name" value="URIDYLATE KINASE"/>
    <property type="match status" value="1"/>
</dbReference>
<reference evidence="14 16" key="2">
    <citation type="submission" date="2014-08" db="EMBL/GenBank/DDBJ databases">
        <title>Porphyromonas gulae strain:COT-052_OH3439 Genome sequencing.</title>
        <authorList>
            <person name="Wallis C."/>
            <person name="Deusch O."/>
            <person name="O'Flynn C."/>
            <person name="Davis I."/>
            <person name="Jospin G."/>
            <person name="Darling A.E."/>
            <person name="Coil D.A."/>
            <person name="Alexiev A."/>
            <person name="Horsfall A."/>
            <person name="Kirkwood N."/>
            <person name="Harris S."/>
            <person name="Eisen J.A."/>
        </authorList>
    </citation>
    <scope>NUCLEOTIDE SEQUENCE [LARGE SCALE GENOMIC DNA]</scope>
    <source>
        <strain evidence="16">COT-052 OH3439</strain>
        <strain evidence="14">COT-052_OH3439</strain>
    </source>
</reference>
<dbReference type="GO" id="GO:0005737">
    <property type="term" value="C:cytoplasm"/>
    <property type="evidence" value="ECO:0007669"/>
    <property type="project" value="UniProtKB-SubCell"/>
</dbReference>
<dbReference type="Pfam" id="PF00696">
    <property type="entry name" value="AA_kinase"/>
    <property type="match status" value="1"/>
</dbReference>
<evidence type="ECO:0000256" key="7">
    <source>
        <dbReference type="ARBA" id="ARBA00022777"/>
    </source>
</evidence>
<feature type="domain" description="Aspartate/glutamate/uridylate kinase" evidence="12">
    <location>
        <begin position="5"/>
        <end position="214"/>
    </location>
</feature>
<dbReference type="GeneID" id="57239780"/>
<feature type="binding site" evidence="11">
    <location>
        <position position="53"/>
    </location>
    <ligand>
        <name>ATP</name>
        <dbReference type="ChEBI" id="CHEBI:30616"/>
    </ligand>
</feature>
<evidence type="ECO:0000256" key="9">
    <source>
        <dbReference type="ARBA" id="ARBA00022975"/>
    </source>
</evidence>
<dbReference type="PIRSF" id="PIRSF005650">
    <property type="entry name" value="Uridylate_kin"/>
    <property type="match status" value="1"/>
</dbReference>
<keyword evidence="8 11" id="KW-0067">ATP-binding</keyword>
<dbReference type="UniPathway" id="UPA00159">
    <property type="reaction ID" value="UER00275"/>
</dbReference>
<evidence type="ECO:0000313" key="15">
    <source>
        <dbReference type="Proteomes" id="UP000030130"/>
    </source>
</evidence>
<comment type="subcellular location">
    <subcellularLocation>
        <location evidence="1 11">Cytoplasm</location>
    </subcellularLocation>
</comment>
<dbReference type="HAMAP" id="MF_01220_B">
    <property type="entry name" value="PyrH_B"/>
    <property type="match status" value="1"/>
</dbReference>
<dbReference type="EMBL" id="JRAK01000089">
    <property type="protein sequence ID" value="KGN87237.1"/>
    <property type="molecule type" value="Genomic_DNA"/>
</dbReference>
<dbReference type="GO" id="GO:0006225">
    <property type="term" value="P:UDP biosynthetic process"/>
    <property type="evidence" value="ECO:0007669"/>
    <property type="project" value="TreeGrafter"/>
</dbReference>
<dbReference type="InterPro" id="IPR015963">
    <property type="entry name" value="Uridylate_kinase_bac"/>
</dbReference>
<comment type="function">
    <text evidence="11">Catalyzes the reversible phosphorylation of UMP to UDP.</text>
</comment>
<evidence type="ECO:0000256" key="10">
    <source>
        <dbReference type="ARBA" id="ARBA00047767"/>
    </source>
</evidence>
<comment type="caution">
    <text evidence="11">Lacks conserved residue(s) required for the propagation of feature annotation.</text>
</comment>
<evidence type="ECO:0000313" key="13">
    <source>
        <dbReference type="EMBL" id="KGN85633.1"/>
    </source>
</evidence>
<evidence type="ECO:0000259" key="12">
    <source>
        <dbReference type="Pfam" id="PF00696"/>
    </source>
</evidence>
<dbReference type="GO" id="GO:0044210">
    <property type="term" value="P:'de novo' CTP biosynthetic process"/>
    <property type="evidence" value="ECO:0007669"/>
    <property type="project" value="UniProtKB-UniRule"/>
</dbReference>
<dbReference type="GO" id="GO:0033862">
    <property type="term" value="F:UMP kinase activity"/>
    <property type="evidence" value="ECO:0007669"/>
    <property type="project" value="UniProtKB-EC"/>
</dbReference>
<keyword evidence="4 11" id="KW-0963">Cytoplasm</keyword>
<keyword evidence="9 11" id="KW-0665">Pyrimidine biosynthesis</keyword>
<dbReference type="Gene3D" id="3.40.1160.10">
    <property type="entry name" value="Acetylglutamate kinase-like"/>
    <property type="match status" value="1"/>
</dbReference>
<feature type="binding site" evidence="11">
    <location>
        <begin position="10"/>
        <end position="13"/>
    </location>
    <ligand>
        <name>ATP</name>
        <dbReference type="ChEBI" id="CHEBI:30616"/>
    </ligand>
</feature>
<dbReference type="STRING" id="111105.HR09_00485"/>
<dbReference type="OrthoDB" id="9807458at2"/>